<proteinExistence type="predicted"/>
<comment type="caution">
    <text evidence="1">The sequence shown here is derived from an EMBL/GenBank/DDBJ whole genome shotgun (WGS) entry which is preliminary data.</text>
</comment>
<organism evidence="1 2">
    <name type="scientific">Candidatus Gottesmanbacteria bacterium RBG_16_37_8</name>
    <dbReference type="NCBI Taxonomy" id="1798371"/>
    <lineage>
        <taxon>Bacteria</taxon>
        <taxon>Candidatus Gottesmaniibacteriota</taxon>
    </lineage>
</organism>
<reference evidence="1 2" key="1">
    <citation type="journal article" date="2016" name="Nat. Commun.">
        <title>Thousands of microbial genomes shed light on interconnected biogeochemical processes in an aquifer system.</title>
        <authorList>
            <person name="Anantharaman K."/>
            <person name="Brown C.T."/>
            <person name="Hug L.A."/>
            <person name="Sharon I."/>
            <person name="Castelle C.J."/>
            <person name="Probst A.J."/>
            <person name="Thomas B.C."/>
            <person name="Singh A."/>
            <person name="Wilkins M.J."/>
            <person name="Karaoz U."/>
            <person name="Brodie E.L."/>
            <person name="Williams K.H."/>
            <person name="Hubbard S.S."/>
            <person name="Banfield J.F."/>
        </authorList>
    </citation>
    <scope>NUCLEOTIDE SEQUENCE [LARGE SCALE GENOMIC DNA]</scope>
</reference>
<dbReference type="Proteomes" id="UP000176665">
    <property type="component" value="Unassembled WGS sequence"/>
</dbReference>
<evidence type="ECO:0008006" key="3">
    <source>
        <dbReference type="Google" id="ProtNLM"/>
    </source>
</evidence>
<dbReference type="EMBL" id="MFJA01000067">
    <property type="protein sequence ID" value="OGG02290.1"/>
    <property type="molecule type" value="Genomic_DNA"/>
</dbReference>
<evidence type="ECO:0000313" key="1">
    <source>
        <dbReference type="EMBL" id="OGG02290.1"/>
    </source>
</evidence>
<name>A0A1F5YQ13_9BACT</name>
<accession>A0A1F5YQ13</accession>
<sequence length="417" mass="46138">MTNQIENRDSLLQDPVIEPVIESTEFLYLTMDQRLEVLKRCNQRGWVYKVGSLPNIGGFVEGTGPEYAQNVFSQIIIPEAQQTGVVTVFQRAGAIPGIGMNQEPYYHPDLGLILNEHGNIVFQTDFNAEQVTQQAAGGIDFDPQALPSWQVIQTNAQLLRSLDIQVIKTQLTSLNCARFNLAPEVGAIQEELMSALAATHLSKAAELAPVVCVSLDNPNNDVIEGLPRDMKNMFGMEWDENGDVSDYGLLGALNIVPALHSCGQYEMLQAMKLGVGLVHADFATHNMDELLRGDIDVLRQFFNRQGLIAVGVIPQSENAMEALASESGIELPEGKNRYKILIEKLREKNEAVIQIVFDKYARVLDYISQQTGIDRNQLQVQCVPSYLCGFGGTRSIPVVQYSLELAQAVSDKIWGKN</sequence>
<gene>
    <name evidence="1" type="ORF">A2W14_01000</name>
</gene>
<dbReference type="STRING" id="1798371.A2W14_01000"/>
<evidence type="ECO:0000313" key="2">
    <source>
        <dbReference type="Proteomes" id="UP000176665"/>
    </source>
</evidence>
<dbReference type="AlphaFoldDB" id="A0A1F5YQ13"/>
<protein>
    <recommendedName>
        <fullName evidence="3">Uroporphyrinogen decarboxylase (URO-D) domain-containing protein</fullName>
    </recommendedName>
</protein>